<sequence>MVTEQFKNSALSFAGCDGGNPKSDVWFCGLEWGGEQRNELDKPIQENEIYSWSHEDFDGAWLAQYNRKICWFLWYFHNLEWNNGENGGVFVKRYNILHSQLENGIGFKMNMFPIGFPNRNNVDWNETLQTLTGLNSFNEYRQWCVTHRGEFFRNAVQKFQPKVIVCTGIGEVNNFMQFFTGNTEYETQVTEKFKFYHSKFKNTLICVVPFFGGAGGINSYAKMESLVTHIKALLNS</sequence>
<protein>
    <recommendedName>
        <fullName evidence="3">Uracil DNA glycosylase superfamily protein</fullName>
    </recommendedName>
</protein>
<dbReference type="Proteomes" id="UP000245909">
    <property type="component" value="Unassembled WGS sequence"/>
</dbReference>
<proteinExistence type="predicted"/>
<dbReference type="RefSeq" id="WP_165814353.1">
    <property type="nucleotide sequence ID" value="NZ_QENU01000009.1"/>
</dbReference>
<dbReference type="AlphaFoldDB" id="A0A2U0SP09"/>
<evidence type="ECO:0008006" key="3">
    <source>
        <dbReference type="Google" id="ProtNLM"/>
    </source>
</evidence>
<gene>
    <name evidence="1" type="ORF">C8D76_10951</name>
</gene>
<evidence type="ECO:0000313" key="1">
    <source>
        <dbReference type="EMBL" id="PVX33085.1"/>
    </source>
</evidence>
<reference evidence="1 2" key="1">
    <citation type="submission" date="2018-05" db="EMBL/GenBank/DDBJ databases">
        <title>Genomic Encyclopedia of Type Strains, Phase IV (KMG-IV): sequencing the most valuable type-strain genomes for metagenomic binning, comparative biology and taxonomic classification.</title>
        <authorList>
            <person name="Goeker M."/>
        </authorList>
    </citation>
    <scope>NUCLEOTIDE SEQUENCE [LARGE SCALE GENOMIC DNA]</scope>
    <source>
        <strain evidence="1 2">DSM 22999</strain>
    </source>
</reference>
<organism evidence="1 2">
    <name type="scientific">Alitibacter langaaensis DSM 22999</name>
    <dbReference type="NCBI Taxonomy" id="1122935"/>
    <lineage>
        <taxon>Bacteria</taxon>
        <taxon>Pseudomonadati</taxon>
        <taxon>Pseudomonadota</taxon>
        <taxon>Gammaproteobacteria</taxon>
        <taxon>Pasteurellales</taxon>
        <taxon>Pasteurellaceae</taxon>
        <taxon>Alitibacter</taxon>
    </lineage>
</organism>
<evidence type="ECO:0000313" key="2">
    <source>
        <dbReference type="Proteomes" id="UP000245909"/>
    </source>
</evidence>
<keyword evidence="2" id="KW-1185">Reference proteome</keyword>
<name>A0A2U0SP09_9PAST</name>
<comment type="caution">
    <text evidence="1">The sequence shown here is derived from an EMBL/GenBank/DDBJ whole genome shotgun (WGS) entry which is preliminary data.</text>
</comment>
<dbReference type="EMBL" id="QENU01000009">
    <property type="protein sequence ID" value="PVX33085.1"/>
    <property type="molecule type" value="Genomic_DNA"/>
</dbReference>
<accession>A0A2U0SP09</accession>